<gene>
    <name evidence="1" type="ORF">MgSA37_01708</name>
</gene>
<dbReference type="AlphaFoldDB" id="A0A0X8X0F6"/>
<dbReference type="Pfam" id="PF21347">
    <property type="entry name" value="DUF3108_like"/>
    <property type="match status" value="1"/>
</dbReference>
<dbReference type="Gene3D" id="2.40.360.20">
    <property type="match status" value="1"/>
</dbReference>
<evidence type="ECO:0000313" key="1">
    <source>
        <dbReference type="EMBL" id="BAU53539.1"/>
    </source>
</evidence>
<dbReference type="RefSeq" id="WP_096351137.1">
    <property type="nucleotide sequence ID" value="NZ_AP017313.1"/>
</dbReference>
<accession>A0A0X8X0F6</accession>
<protein>
    <submittedName>
        <fullName evidence="1">Uncharacterized protein</fullName>
    </submittedName>
</protein>
<organism evidence="1 2">
    <name type="scientific">Mucilaginibacter gotjawali</name>
    <dbReference type="NCBI Taxonomy" id="1550579"/>
    <lineage>
        <taxon>Bacteria</taxon>
        <taxon>Pseudomonadati</taxon>
        <taxon>Bacteroidota</taxon>
        <taxon>Sphingobacteriia</taxon>
        <taxon>Sphingobacteriales</taxon>
        <taxon>Sphingobacteriaceae</taxon>
        <taxon>Mucilaginibacter</taxon>
    </lineage>
</organism>
<dbReference type="EMBL" id="AP017313">
    <property type="protein sequence ID" value="BAU53539.1"/>
    <property type="molecule type" value="Genomic_DNA"/>
</dbReference>
<name>A0A0X8X0F6_9SPHI</name>
<reference evidence="1 2" key="1">
    <citation type="submission" date="2015-12" db="EMBL/GenBank/DDBJ databases">
        <title>Genome sequence of Mucilaginibacter gotjawali.</title>
        <authorList>
            <person name="Lee J.S."/>
            <person name="Lee K.C."/>
            <person name="Kim K.K."/>
            <person name="Lee B.W."/>
        </authorList>
    </citation>
    <scope>NUCLEOTIDE SEQUENCE [LARGE SCALE GENOMIC DNA]</scope>
    <source>
        <strain evidence="1 2">SA3-7</strain>
    </source>
</reference>
<proteinExistence type="predicted"/>
<evidence type="ECO:0000313" key="2">
    <source>
        <dbReference type="Proteomes" id="UP000218263"/>
    </source>
</evidence>
<keyword evidence="2" id="KW-1185">Reference proteome</keyword>
<dbReference type="Proteomes" id="UP000218263">
    <property type="component" value="Chromosome"/>
</dbReference>
<dbReference type="InterPro" id="IPR049279">
    <property type="entry name" value="DUF3108-like"/>
</dbReference>
<dbReference type="KEGG" id="mgot:MgSA37_01708"/>
<sequence>MKKIIITALSLLVLVRFGYAQSCEQFLNATNGKKLVYSNSDAKGNQTGKITYSSVKKDAATISTHSEITDKNGKVIGNSDFDITCNGSSVNIDMRSFMPANGNKQMSNMQMQADGKYLSYPLNLSAGQKLDDGSMVITILNNGQKFGETHMDITNRNVVLKETISTPAGDFECFKITYDIRMETKMMGIGIPVNMQSTEWFSPALGRFIKSETYNKNGKLMGTTALVAIN</sequence>
<dbReference type="OrthoDB" id="665223at2"/>